<dbReference type="Pfam" id="PF02720">
    <property type="entry name" value="DUF222"/>
    <property type="match status" value="2"/>
</dbReference>
<protein>
    <submittedName>
        <fullName evidence="4">HNH nuclease</fullName>
    </submittedName>
</protein>
<proteinExistence type="inferred from homology"/>
<dbReference type="InterPro" id="IPR003870">
    <property type="entry name" value="DUF222"/>
</dbReference>
<dbReference type="InterPro" id="IPR003615">
    <property type="entry name" value="HNH_nuc"/>
</dbReference>
<dbReference type="Proteomes" id="UP000030002">
    <property type="component" value="Unassembled WGS sequence"/>
</dbReference>
<dbReference type="GO" id="GO:0008270">
    <property type="term" value="F:zinc ion binding"/>
    <property type="evidence" value="ECO:0007669"/>
    <property type="project" value="InterPro"/>
</dbReference>
<dbReference type="EMBL" id="AVPJ01000004">
    <property type="protein sequence ID" value="KGN33389.1"/>
    <property type="molecule type" value="Genomic_DNA"/>
</dbReference>
<accession>A0A0A0J9D6</accession>
<evidence type="ECO:0000313" key="5">
    <source>
        <dbReference type="Proteomes" id="UP000030002"/>
    </source>
</evidence>
<evidence type="ECO:0000313" key="4">
    <source>
        <dbReference type="EMBL" id="KGN33389.1"/>
    </source>
</evidence>
<dbReference type="AlphaFoldDB" id="A0A0A0J9D6"/>
<comment type="similarity">
    <text evidence="1">Belongs to the Rv1128c/1148c/1588c/1702c/1945/3466 family.</text>
</comment>
<name>A0A0A0J9D6_9MICO</name>
<evidence type="ECO:0000256" key="2">
    <source>
        <dbReference type="SAM" id="MobiDB-lite"/>
    </source>
</evidence>
<dbReference type="GO" id="GO:0004519">
    <property type="term" value="F:endonuclease activity"/>
    <property type="evidence" value="ECO:0007669"/>
    <property type="project" value="InterPro"/>
</dbReference>
<sequence>MDMEQSAGPVAQLRAVLMAARDGLSGVGPALASLSAAELAEVMTLSDEVKAQVGAVQVRVVGEAASRGEFTAARRGVGSGQAWVREHAPSLRQGGAGQVAQFAQEAAAATPTGSWVDGGPVAGVYADPERPEGVVWARVVTGEVGPELALATLREMGKLKDRLVAEAIPTVAGAMLDHGSRFGAGDTRRVRAALLAKYGAEGEFDEKQKRLRAGAYLSSPQVADGDVSEYRMGLTPEQAARLEAAIGPLSKPVPDPVTGEADLRPAGQRRVEALHAVLGKAVGADAAGAAAPGGAATVVHVSITLAELLAGLAGLTRDTTSESCGAGGSVFGAGVDAQAEASAEGSGPAGGAGAPAGAGLVMGSRVQGTMLAPSVVRQLACDADVIPVVLGAEGEVLDLGRATRLFTRGQRRMLWHRDRECTFPGCGMPSSWAQAHHLVHWADGGPSDAVNAALLCQRHHTQVHEQRLIGTVGAPDEWGRCVTWDLTPGSYDRELAARLAQFRRAREGIDDLDDSTFDAAGTGGRGHRRRPRPRLDTGPSEGWVSAAPDDVSDDLVADLEADHLAAGRADWLHDLSGHDELPGHDDLPWDIPA</sequence>
<dbReference type="Pfam" id="PF01844">
    <property type="entry name" value="HNH"/>
    <property type="match status" value="1"/>
</dbReference>
<reference evidence="4 5" key="1">
    <citation type="submission" date="2013-08" db="EMBL/GenBank/DDBJ databases">
        <title>The genome sequence of Knoellia sinensis.</title>
        <authorList>
            <person name="Zhu W."/>
            <person name="Wang G."/>
        </authorList>
    </citation>
    <scope>NUCLEOTIDE SEQUENCE [LARGE SCALE GENOMIC DNA]</scope>
    <source>
        <strain evidence="4 5">KCTC 19936</strain>
    </source>
</reference>
<dbReference type="eggNOG" id="COG1403">
    <property type="taxonomic scope" value="Bacteria"/>
</dbReference>
<evidence type="ECO:0000256" key="1">
    <source>
        <dbReference type="ARBA" id="ARBA00023450"/>
    </source>
</evidence>
<comment type="caution">
    <text evidence="4">The sequence shown here is derived from an EMBL/GenBank/DDBJ whole genome shotgun (WGS) entry which is preliminary data.</text>
</comment>
<dbReference type="InterPro" id="IPR002711">
    <property type="entry name" value="HNH"/>
</dbReference>
<feature type="region of interest" description="Disordered" evidence="2">
    <location>
        <begin position="513"/>
        <end position="548"/>
    </location>
</feature>
<dbReference type="CDD" id="cd00085">
    <property type="entry name" value="HNHc"/>
    <property type="match status" value="1"/>
</dbReference>
<evidence type="ECO:0000259" key="3">
    <source>
        <dbReference type="SMART" id="SM00507"/>
    </source>
</evidence>
<dbReference type="RefSeq" id="WP_035914360.1">
    <property type="nucleotide sequence ID" value="NZ_AVPJ01000004.1"/>
</dbReference>
<dbReference type="SMART" id="SM00507">
    <property type="entry name" value="HNHc"/>
    <property type="match status" value="1"/>
</dbReference>
<gene>
    <name evidence="4" type="ORF">N802_15270</name>
</gene>
<dbReference type="OrthoDB" id="5177627at2"/>
<dbReference type="STRING" id="1385520.N802_15270"/>
<dbReference type="GO" id="GO:0003676">
    <property type="term" value="F:nucleic acid binding"/>
    <property type="evidence" value="ECO:0007669"/>
    <property type="project" value="InterPro"/>
</dbReference>
<keyword evidence="5" id="KW-1185">Reference proteome</keyword>
<organism evidence="4 5">
    <name type="scientific">Knoellia sinensis KCTC 19936</name>
    <dbReference type="NCBI Taxonomy" id="1385520"/>
    <lineage>
        <taxon>Bacteria</taxon>
        <taxon>Bacillati</taxon>
        <taxon>Actinomycetota</taxon>
        <taxon>Actinomycetes</taxon>
        <taxon>Micrococcales</taxon>
        <taxon>Intrasporangiaceae</taxon>
        <taxon>Knoellia</taxon>
    </lineage>
</organism>
<feature type="domain" description="HNH nuclease" evidence="3">
    <location>
        <begin position="409"/>
        <end position="461"/>
    </location>
</feature>